<dbReference type="AlphaFoldDB" id="A0A5C4SQA7"/>
<evidence type="ECO:0000256" key="1">
    <source>
        <dbReference type="ARBA" id="ARBA00005750"/>
    </source>
</evidence>
<dbReference type="InterPro" id="IPR016667">
    <property type="entry name" value="Caps_polysacc_synth_CpsB/CapC"/>
</dbReference>
<dbReference type="GO" id="GO:0030145">
    <property type="term" value="F:manganese ion binding"/>
    <property type="evidence" value="ECO:0007669"/>
    <property type="project" value="InterPro"/>
</dbReference>
<dbReference type="PANTHER" id="PTHR39181">
    <property type="entry name" value="TYROSINE-PROTEIN PHOSPHATASE YWQE"/>
    <property type="match status" value="1"/>
</dbReference>
<dbReference type="Gene3D" id="3.20.20.140">
    <property type="entry name" value="Metal-dependent hydrolases"/>
    <property type="match status" value="1"/>
</dbReference>
<dbReference type="EC" id="3.1.3.48" evidence="2"/>
<dbReference type="InterPro" id="IPR016195">
    <property type="entry name" value="Pol/histidinol_Pase-like"/>
</dbReference>
<dbReference type="PIRSF" id="PIRSF016557">
    <property type="entry name" value="Caps_synth_CpsB"/>
    <property type="match status" value="1"/>
</dbReference>
<comment type="catalytic activity">
    <reaction evidence="4">
        <text>O-phospho-L-tyrosyl-[protein] + H2O = L-tyrosyl-[protein] + phosphate</text>
        <dbReference type="Rhea" id="RHEA:10684"/>
        <dbReference type="Rhea" id="RHEA-COMP:10136"/>
        <dbReference type="Rhea" id="RHEA-COMP:20101"/>
        <dbReference type="ChEBI" id="CHEBI:15377"/>
        <dbReference type="ChEBI" id="CHEBI:43474"/>
        <dbReference type="ChEBI" id="CHEBI:46858"/>
        <dbReference type="ChEBI" id="CHEBI:61978"/>
        <dbReference type="EC" id="3.1.3.48"/>
    </reaction>
</comment>
<dbReference type="RefSeq" id="WP_139694823.1">
    <property type="nucleotide sequence ID" value="NZ_CP074074.1"/>
</dbReference>
<evidence type="ECO:0000256" key="2">
    <source>
        <dbReference type="ARBA" id="ARBA00013064"/>
    </source>
</evidence>
<name>A0A5C4SQA7_9FLAO</name>
<proteinExistence type="inferred from homology"/>
<sequence>MFSIFSRKRFLRDLLVDFVDIHNHILPGIDDGAKTIEEALLLIDNMKQLGIKEFIPTPHVMQDFYPNTDETIGEAYQNVLSAIHTYKDYTGISVNPAAEYMLDVHFETFLETHNLFTLKSNYVLVELSYYQPPLNLEAIIFKIKTKGYIPVLAHPERYIYFHQNFDYYKKLKQMGCMLQLNFLSLSTYYGTSVNKAAFKLIKNKWIDFVGTDIHNTRQVSKLESITLNKSVQDSLTPIIKATNHTFSVR</sequence>
<keyword evidence="3" id="KW-0378">Hydrolase</keyword>
<dbReference type="EMBL" id="VDCS01000002">
    <property type="protein sequence ID" value="TNJ46452.1"/>
    <property type="molecule type" value="Genomic_DNA"/>
</dbReference>
<dbReference type="GO" id="GO:0004725">
    <property type="term" value="F:protein tyrosine phosphatase activity"/>
    <property type="evidence" value="ECO:0007669"/>
    <property type="project" value="UniProtKB-EC"/>
</dbReference>
<dbReference type="Pfam" id="PF19567">
    <property type="entry name" value="CpsB_CapC"/>
    <property type="match status" value="1"/>
</dbReference>
<dbReference type="OrthoDB" id="9788539at2"/>
<keyword evidence="6" id="KW-1185">Reference proteome</keyword>
<dbReference type="Proteomes" id="UP000308713">
    <property type="component" value="Unassembled WGS sequence"/>
</dbReference>
<evidence type="ECO:0000313" key="5">
    <source>
        <dbReference type="EMBL" id="TNJ46452.1"/>
    </source>
</evidence>
<accession>A0A5C4SQA7</accession>
<comment type="caution">
    <text evidence="5">The sequence shown here is derived from an EMBL/GenBank/DDBJ whole genome shotgun (WGS) entry which is preliminary data.</text>
</comment>
<gene>
    <name evidence="5" type="ORF">FGF67_02165</name>
</gene>
<comment type="similarity">
    <text evidence="1">Belongs to the metallo-dependent hydrolases superfamily. CpsB/CapC family.</text>
</comment>
<organism evidence="5 6">
    <name type="scientific">Allotamlana fucoidanivorans</name>
    <dbReference type="NCBI Taxonomy" id="2583814"/>
    <lineage>
        <taxon>Bacteria</taxon>
        <taxon>Pseudomonadati</taxon>
        <taxon>Bacteroidota</taxon>
        <taxon>Flavobacteriia</taxon>
        <taxon>Flavobacteriales</taxon>
        <taxon>Flavobacteriaceae</taxon>
        <taxon>Allotamlana</taxon>
    </lineage>
</organism>
<reference evidence="5 6" key="1">
    <citation type="submission" date="2019-05" db="EMBL/GenBank/DDBJ databases">
        <title>Tamlana fucoidanivorans sp. nov., isolated from the surface of algae collected from Fujian province in China.</title>
        <authorList>
            <person name="Li J."/>
        </authorList>
    </citation>
    <scope>NUCLEOTIDE SEQUENCE [LARGE SCALE GENOMIC DNA]</scope>
    <source>
        <strain evidence="5 6">CW2-9</strain>
    </source>
</reference>
<dbReference type="PANTHER" id="PTHR39181:SF1">
    <property type="entry name" value="TYROSINE-PROTEIN PHOSPHATASE YWQE"/>
    <property type="match status" value="1"/>
</dbReference>
<dbReference type="SUPFAM" id="SSF89550">
    <property type="entry name" value="PHP domain-like"/>
    <property type="match status" value="1"/>
</dbReference>
<evidence type="ECO:0000256" key="4">
    <source>
        <dbReference type="ARBA" id="ARBA00051722"/>
    </source>
</evidence>
<evidence type="ECO:0000256" key="3">
    <source>
        <dbReference type="ARBA" id="ARBA00022801"/>
    </source>
</evidence>
<protein>
    <recommendedName>
        <fullName evidence="2">protein-tyrosine-phosphatase</fullName>
        <ecNumber evidence="2">3.1.3.48</ecNumber>
    </recommendedName>
</protein>
<evidence type="ECO:0000313" key="6">
    <source>
        <dbReference type="Proteomes" id="UP000308713"/>
    </source>
</evidence>